<keyword evidence="2" id="KW-0812">Transmembrane</keyword>
<proteinExistence type="predicted"/>
<protein>
    <recommendedName>
        <fullName evidence="3">WW domain-containing protein</fullName>
    </recommendedName>
</protein>
<gene>
    <name evidence="4" type="ORF">TrLO_g14711</name>
</gene>
<keyword evidence="5" id="KW-1185">Reference proteome</keyword>
<dbReference type="InterPro" id="IPR001202">
    <property type="entry name" value="WW_dom"/>
</dbReference>
<feature type="transmembrane region" description="Helical" evidence="2">
    <location>
        <begin position="179"/>
        <end position="199"/>
    </location>
</feature>
<feature type="compositionally biased region" description="Low complexity" evidence="1">
    <location>
        <begin position="426"/>
        <end position="435"/>
    </location>
</feature>
<dbReference type="SUPFAM" id="SSF51045">
    <property type="entry name" value="WW domain"/>
    <property type="match status" value="1"/>
</dbReference>
<accession>A0A9W7EGQ8</accession>
<feature type="domain" description="WW" evidence="3">
    <location>
        <begin position="466"/>
        <end position="498"/>
    </location>
</feature>
<evidence type="ECO:0000313" key="5">
    <source>
        <dbReference type="Proteomes" id="UP001165122"/>
    </source>
</evidence>
<feature type="region of interest" description="Disordered" evidence="1">
    <location>
        <begin position="394"/>
        <end position="472"/>
    </location>
</feature>
<feature type="compositionally biased region" description="Pro residues" evidence="1">
    <location>
        <begin position="449"/>
        <end position="464"/>
    </location>
</feature>
<keyword evidence="2" id="KW-0472">Membrane</keyword>
<evidence type="ECO:0000256" key="1">
    <source>
        <dbReference type="SAM" id="MobiDB-lite"/>
    </source>
</evidence>
<sequence>MYDCFEDPERDYERFLISDPSVACVGFRFTENINQILIHLHSLAIVLFIGIGFPLGTYFKIRALKRADKLDASSSFATVYQFYNTNAPHFESVQLLRKAFLILVLKLVQNPISESLLCLFINGAYLFIVIKVRPMTYFPSRFLGNRNLFHFSEISGSAACLGGNFLAIIAAFDQRLVNILGCSLAALNIGFATIFWIGYTLELRRSKNYADRNGKVTTNSNDRELIYAIKEWNFMQAILQDFSEGAKDQDLRLELLDGLPFMHSRIVMAIATDLVAREAAKHQYCTFGATKEKVNRYYSHPLRKDGKEYQEILVRVTSEYKNAMGSAAKGPQSLLDIAHAHNLVWVLEVLGGDGSAEEGLMNPLQTDSGKTSKAGLGHEIEMVSKPFAKKADNFKSIPKAPLPPPSKGLNTPPLGLTAPPPPPRPSTTSSTSTTPKILIGNTPPAGLKAPPPPPLPTQTPPPVPTTSDPDQWIRATDVNGKLCFIHRETNETVWKIPV</sequence>
<name>A0A9W7EGQ8_9STRA</name>
<dbReference type="AlphaFoldDB" id="A0A9W7EGQ8"/>
<feature type="transmembrane region" description="Helical" evidence="2">
    <location>
        <begin position="154"/>
        <end position="172"/>
    </location>
</feature>
<reference evidence="5" key="1">
    <citation type="journal article" date="2023" name="Commun. Biol.">
        <title>Genome analysis of Parmales, the sister group of diatoms, reveals the evolutionary specialization of diatoms from phago-mixotrophs to photoautotrophs.</title>
        <authorList>
            <person name="Ban H."/>
            <person name="Sato S."/>
            <person name="Yoshikawa S."/>
            <person name="Yamada K."/>
            <person name="Nakamura Y."/>
            <person name="Ichinomiya M."/>
            <person name="Sato N."/>
            <person name="Blanc-Mathieu R."/>
            <person name="Endo H."/>
            <person name="Kuwata A."/>
            <person name="Ogata H."/>
        </authorList>
    </citation>
    <scope>NUCLEOTIDE SEQUENCE [LARGE SCALE GENOMIC DNA]</scope>
    <source>
        <strain evidence="5">NIES 3700</strain>
    </source>
</reference>
<feature type="transmembrane region" description="Helical" evidence="2">
    <location>
        <begin position="36"/>
        <end position="59"/>
    </location>
</feature>
<organism evidence="4 5">
    <name type="scientific">Triparma laevis f. longispina</name>
    <dbReference type="NCBI Taxonomy" id="1714387"/>
    <lineage>
        <taxon>Eukaryota</taxon>
        <taxon>Sar</taxon>
        <taxon>Stramenopiles</taxon>
        <taxon>Ochrophyta</taxon>
        <taxon>Bolidophyceae</taxon>
        <taxon>Parmales</taxon>
        <taxon>Triparmaceae</taxon>
        <taxon>Triparma</taxon>
    </lineage>
</organism>
<comment type="caution">
    <text evidence="4">The sequence shown here is derived from an EMBL/GenBank/DDBJ whole genome shotgun (WGS) entry which is preliminary data.</text>
</comment>
<evidence type="ECO:0000256" key="2">
    <source>
        <dbReference type="SAM" id="Phobius"/>
    </source>
</evidence>
<evidence type="ECO:0000259" key="3">
    <source>
        <dbReference type="PROSITE" id="PS50020"/>
    </source>
</evidence>
<dbReference type="Proteomes" id="UP001165122">
    <property type="component" value="Unassembled WGS sequence"/>
</dbReference>
<dbReference type="InterPro" id="IPR036020">
    <property type="entry name" value="WW_dom_sf"/>
</dbReference>
<dbReference type="EMBL" id="BRXW01000866">
    <property type="protein sequence ID" value="GMH78122.1"/>
    <property type="molecule type" value="Genomic_DNA"/>
</dbReference>
<dbReference type="PROSITE" id="PS50020">
    <property type="entry name" value="WW_DOMAIN_2"/>
    <property type="match status" value="1"/>
</dbReference>
<evidence type="ECO:0000313" key="4">
    <source>
        <dbReference type="EMBL" id="GMH78122.1"/>
    </source>
</evidence>
<keyword evidence="2" id="KW-1133">Transmembrane helix</keyword>
<feature type="transmembrane region" description="Helical" evidence="2">
    <location>
        <begin position="116"/>
        <end position="134"/>
    </location>
</feature>